<dbReference type="Gene3D" id="3.90.105.10">
    <property type="entry name" value="Molybdopterin biosynthesis moea protein, domain 2"/>
    <property type="match status" value="1"/>
</dbReference>
<feature type="domain" description="MoaB/Mog" evidence="7">
    <location>
        <begin position="186"/>
        <end position="325"/>
    </location>
</feature>
<dbReference type="SUPFAM" id="SSF53218">
    <property type="entry name" value="Molybdenum cofactor biosynthesis proteins"/>
    <property type="match status" value="1"/>
</dbReference>
<dbReference type="Gene3D" id="2.170.190.11">
    <property type="entry name" value="Molybdopterin biosynthesis moea protein, domain 3"/>
    <property type="match status" value="1"/>
</dbReference>
<dbReference type="InterPro" id="IPR038987">
    <property type="entry name" value="MoeA-like"/>
</dbReference>
<gene>
    <name evidence="8" type="ORF">EVJ48_10080</name>
</gene>
<keyword evidence="6" id="KW-0808">Transferase</keyword>
<dbReference type="Proteomes" id="UP000322454">
    <property type="component" value="Unassembled WGS sequence"/>
</dbReference>
<keyword evidence="6" id="KW-0500">Molybdenum</keyword>
<dbReference type="Pfam" id="PF03454">
    <property type="entry name" value="MoeA_C"/>
    <property type="match status" value="1"/>
</dbReference>
<evidence type="ECO:0000256" key="5">
    <source>
        <dbReference type="ARBA" id="ARBA00047317"/>
    </source>
</evidence>
<dbReference type="Gene3D" id="3.40.980.10">
    <property type="entry name" value="MoaB/Mog-like domain"/>
    <property type="match status" value="1"/>
</dbReference>
<keyword evidence="6" id="KW-0460">Magnesium</keyword>
<evidence type="ECO:0000313" key="9">
    <source>
        <dbReference type="Proteomes" id="UP000322454"/>
    </source>
</evidence>
<evidence type="ECO:0000256" key="6">
    <source>
        <dbReference type="RuleBase" id="RU365090"/>
    </source>
</evidence>
<name>A0A520X6B9_9DELT</name>
<dbReference type="SUPFAM" id="SSF63867">
    <property type="entry name" value="MoeA C-terminal domain-like"/>
    <property type="match status" value="1"/>
</dbReference>
<evidence type="ECO:0000259" key="7">
    <source>
        <dbReference type="SMART" id="SM00852"/>
    </source>
</evidence>
<comment type="pathway">
    <text evidence="2 6">Cofactor biosynthesis; molybdopterin biosynthesis.</text>
</comment>
<dbReference type="GO" id="GO:0005829">
    <property type="term" value="C:cytosol"/>
    <property type="evidence" value="ECO:0007669"/>
    <property type="project" value="TreeGrafter"/>
</dbReference>
<dbReference type="GO" id="GO:0006777">
    <property type="term" value="P:Mo-molybdopterin cofactor biosynthetic process"/>
    <property type="evidence" value="ECO:0007669"/>
    <property type="project" value="UniProtKB-UniRule"/>
</dbReference>
<dbReference type="InterPro" id="IPR001453">
    <property type="entry name" value="MoaB/Mog_dom"/>
</dbReference>
<evidence type="ECO:0000256" key="1">
    <source>
        <dbReference type="ARBA" id="ARBA00002901"/>
    </source>
</evidence>
<dbReference type="GO" id="GO:0061599">
    <property type="term" value="F:molybdopterin molybdotransferase activity"/>
    <property type="evidence" value="ECO:0007669"/>
    <property type="project" value="UniProtKB-UniRule"/>
</dbReference>
<protein>
    <recommendedName>
        <fullName evidence="6">Molybdopterin molybdenumtransferase</fullName>
        <ecNumber evidence="6">2.10.1.1</ecNumber>
    </recommendedName>
</protein>
<dbReference type="AlphaFoldDB" id="A0A520X6B9"/>
<keyword evidence="4 6" id="KW-0501">Molybdenum cofactor biosynthesis</keyword>
<proteinExistence type="inferred from homology"/>
<dbReference type="CDD" id="cd00887">
    <property type="entry name" value="MoeA"/>
    <property type="match status" value="1"/>
</dbReference>
<keyword evidence="6" id="KW-0479">Metal-binding</keyword>
<comment type="function">
    <text evidence="1 6">Catalyzes the insertion of molybdate into adenylated molybdopterin with the concomitant release of AMP.</text>
</comment>
<comment type="caution">
    <text evidence="8">The sequence shown here is derived from an EMBL/GenBank/DDBJ whole genome shotgun (WGS) entry which is preliminary data.</text>
</comment>
<evidence type="ECO:0000256" key="4">
    <source>
        <dbReference type="ARBA" id="ARBA00023150"/>
    </source>
</evidence>
<accession>A0A520X6B9</accession>
<dbReference type="SMART" id="SM00852">
    <property type="entry name" value="MoCF_biosynth"/>
    <property type="match status" value="1"/>
</dbReference>
<dbReference type="EC" id="2.10.1.1" evidence="6"/>
<dbReference type="Pfam" id="PF03453">
    <property type="entry name" value="MoeA_N"/>
    <property type="match status" value="1"/>
</dbReference>
<organism evidence="8 9">
    <name type="scientific">Candidatus Acidulodesulfobacterium acidiphilum</name>
    <dbReference type="NCBI Taxonomy" id="2597224"/>
    <lineage>
        <taxon>Bacteria</taxon>
        <taxon>Deltaproteobacteria</taxon>
        <taxon>Candidatus Acidulodesulfobacterales</taxon>
        <taxon>Candidatus Acidulodesulfobacterium</taxon>
    </lineage>
</organism>
<evidence type="ECO:0000256" key="3">
    <source>
        <dbReference type="ARBA" id="ARBA00010763"/>
    </source>
</evidence>
<dbReference type="InterPro" id="IPR005110">
    <property type="entry name" value="MoeA_linker/N"/>
</dbReference>
<dbReference type="UniPathway" id="UPA00344"/>
<dbReference type="PANTHER" id="PTHR10192">
    <property type="entry name" value="MOLYBDOPTERIN BIOSYNTHESIS PROTEIN"/>
    <property type="match status" value="1"/>
</dbReference>
<sequence>MISFDESLNIINSINTSASLKAEKISVVNAIDRVLYDDVISEVDYPACDNSAMDGYAVNTYLTKKLNSSQLKLTIYKKVVYAGDASVSYKYKKSDGENFAVRIMTGGYMPKTLDAVIPIEDAVVENNNLIVSSPVKSGKNVRSRGEVIKKGDVILKKNTRLTPENISLLVSCNITKIKVYEKISVSVISTGNEIIGLDKKPAYGKIYNSNGILAENFLMQNGCTVVNNAVCRDNLEEIENSLTQAVKTSKIIITSAGASFGDKDFTEKALEAAGFKIKFRQVAIKPAKPFSFGLINKKIPVFMLPGNPVAFYTCLAVYVKPFINGHIKINSRVRAIKSVSSFEYIKKNKRREFIPANTFYKDGTVYSEIFEKSGPATINVFGIMNSIISVPEDAEGVHKGELLDTYLI</sequence>
<comment type="catalytic activity">
    <reaction evidence="5">
        <text>adenylyl-molybdopterin + molybdate = Mo-molybdopterin + AMP + H(+)</text>
        <dbReference type="Rhea" id="RHEA:35047"/>
        <dbReference type="ChEBI" id="CHEBI:15378"/>
        <dbReference type="ChEBI" id="CHEBI:36264"/>
        <dbReference type="ChEBI" id="CHEBI:62727"/>
        <dbReference type="ChEBI" id="CHEBI:71302"/>
        <dbReference type="ChEBI" id="CHEBI:456215"/>
        <dbReference type="EC" id="2.10.1.1"/>
    </reaction>
</comment>
<dbReference type="EMBL" id="SHMQ01000056">
    <property type="protein sequence ID" value="RZV36692.1"/>
    <property type="molecule type" value="Genomic_DNA"/>
</dbReference>
<comment type="similarity">
    <text evidence="3 6">Belongs to the MoeA family.</text>
</comment>
<evidence type="ECO:0000313" key="8">
    <source>
        <dbReference type="EMBL" id="RZV36692.1"/>
    </source>
</evidence>
<dbReference type="InterPro" id="IPR036688">
    <property type="entry name" value="MoeA_C_domain_IV_sf"/>
</dbReference>
<dbReference type="Gene3D" id="2.40.340.10">
    <property type="entry name" value="MoeA, C-terminal, domain IV"/>
    <property type="match status" value="1"/>
</dbReference>
<dbReference type="InterPro" id="IPR005111">
    <property type="entry name" value="MoeA_C_domain_IV"/>
</dbReference>
<dbReference type="InterPro" id="IPR036135">
    <property type="entry name" value="MoeA_linker/N_sf"/>
</dbReference>
<dbReference type="InterPro" id="IPR036425">
    <property type="entry name" value="MoaB/Mog-like_dom_sf"/>
</dbReference>
<dbReference type="GO" id="GO:0046872">
    <property type="term" value="F:metal ion binding"/>
    <property type="evidence" value="ECO:0007669"/>
    <property type="project" value="UniProtKB-UniRule"/>
</dbReference>
<dbReference type="PANTHER" id="PTHR10192:SF5">
    <property type="entry name" value="GEPHYRIN"/>
    <property type="match status" value="1"/>
</dbReference>
<dbReference type="SUPFAM" id="SSF63882">
    <property type="entry name" value="MoeA N-terminal region -like"/>
    <property type="match status" value="1"/>
</dbReference>
<reference evidence="8 9" key="1">
    <citation type="submission" date="2019-01" db="EMBL/GenBank/DDBJ databases">
        <title>Insights into ecological role of a new deltaproteobacterial order Candidatus Sinidesulfobacterales (Sva0485) by metagenomics and metatranscriptomics.</title>
        <authorList>
            <person name="Tan S."/>
            <person name="Liu J."/>
            <person name="Fang Y."/>
            <person name="Hedlund B."/>
            <person name="Lian Z.-H."/>
            <person name="Huang L.-Y."/>
            <person name="Li J.-T."/>
            <person name="Huang L.-N."/>
            <person name="Li W.-J."/>
            <person name="Jiang H.-C."/>
            <person name="Dong H.-L."/>
            <person name="Shu W.-S."/>
        </authorList>
    </citation>
    <scope>NUCLEOTIDE SEQUENCE [LARGE SCALE GENOMIC DNA]</scope>
    <source>
        <strain evidence="8">AP4</strain>
    </source>
</reference>
<comment type="cofactor">
    <cofactor evidence="6">
        <name>Mg(2+)</name>
        <dbReference type="ChEBI" id="CHEBI:18420"/>
    </cofactor>
</comment>
<dbReference type="NCBIfam" id="TIGR00177">
    <property type="entry name" value="molyb_syn"/>
    <property type="match status" value="1"/>
</dbReference>
<dbReference type="Pfam" id="PF00994">
    <property type="entry name" value="MoCF_biosynth"/>
    <property type="match status" value="1"/>
</dbReference>
<evidence type="ECO:0000256" key="2">
    <source>
        <dbReference type="ARBA" id="ARBA00005046"/>
    </source>
</evidence>